<sequence>MMKLKKILAGLTCLALLAAPGAAFADSNNVSLVVNKSLAIPMSASDARENVDSRELAEVSLLEMKAELRDNGFTQNDLTKMSGEIPELYEIITNNDLDKQQLENLKDTFANIHKVDDGEETLYPVDENGIVDMGDHKTIVPHPEYYIGKTSQNNVSTQAARAASSGVHMMTYSDPSYKFFKSTGYVDLPSVRVKYNPGAANEYNSRPYIMYGAYGNGGGFDAGLVYYEETQSWRLFRNVLGNGWAEKNISLSGDEAYLWMELNGGQSLIKVIDPNSWKEVASLTIPAPSSFTTRPSNVNITREVALAQFNRVDNGDYLKNAHWNNVYYYKADGFNTPAKAQYVVGNIFGRYPYDSSMPKYLIGDTLADKSKVTIHPDSNYSAEWVNIVLN</sequence>
<name>A0A1G6UYF6_PEPNI</name>
<dbReference type="OrthoDB" id="9860019at2"/>
<reference evidence="2 3" key="1">
    <citation type="submission" date="2016-10" db="EMBL/GenBank/DDBJ databases">
        <authorList>
            <person name="de Groot N.N."/>
        </authorList>
    </citation>
    <scope>NUCLEOTIDE SEQUENCE [LARGE SCALE GENOMIC DNA]</scope>
    <source>
        <strain evidence="2 3">DSM 20475</strain>
    </source>
</reference>
<protein>
    <submittedName>
        <fullName evidence="2">Uncharacterized protein</fullName>
    </submittedName>
</protein>
<evidence type="ECO:0000313" key="2">
    <source>
        <dbReference type="EMBL" id="SDD45697.1"/>
    </source>
</evidence>
<accession>A0A1G6UYF6</accession>
<evidence type="ECO:0000256" key="1">
    <source>
        <dbReference type="SAM" id="SignalP"/>
    </source>
</evidence>
<dbReference type="Proteomes" id="UP000198995">
    <property type="component" value="Unassembled WGS sequence"/>
</dbReference>
<keyword evidence="1" id="KW-0732">Signal</keyword>
<feature type="chain" id="PRO_5011545786" evidence="1">
    <location>
        <begin position="26"/>
        <end position="390"/>
    </location>
</feature>
<dbReference type="EMBL" id="FNAF01000003">
    <property type="protein sequence ID" value="SDD45697.1"/>
    <property type="molecule type" value="Genomic_DNA"/>
</dbReference>
<organism evidence="2 3">
    <name type="scientific">Peptococcus niger</name>
    <dbReference type="NCBI Taxonomy" id="2741"/>
    <lineage>
        <taxon>Bacteria</taxon>
        <taxon>Bacillati</taxon>
        <taxon>Bacillota</taxon>
        <taxon>Clostridia</taxon>
        <taxon>Eubacteriales</taxon>
        <taxon>Peptococcaceae</taxon>
        <taxon>Peptococcus</taxon>
    </lineage>
</organism>
<keyword evidence="3" id="KW-1185">Reference proteome</keyword>
<proteinExistence type="predicted"/>
<dbReference type="RefSeq" id="WP_091791420.1">
    <property type="nucleotide sequence ID" value="NZ_FNAF01000003.1"/>
</dbReference>
<evidence type="ECO:0000313" key="3">
    <source>
        <dbReference type="Proteomes" id="UP000198995"/>
    </source>
</evidence>
<dbReference type="AlphaFoldDB" id="A0A1G6UYF6"/>
<gene>
    <name evidence="2" type="ORF">SAMN04489866_103162</name>
</gene>
<feature type="signal peptide" evidence="1">
    <location>
        <begin position="1"/>
        <end position="25"/>
    </location>
</feature>